<keyword evidence="3" id="KW-1185">Reference proteome</keyword>
<dbReference type="Proteomes" id="UP000324022">
    <property type="component" value="Unassembled WGS sequence"/>
</dbReference>
<sequence>MKIYAALIATSFTLFATSVAAGWLPDPNGSSHSAYCGGDGSLAGTTHVCFTTNNPNFASSVTSASDFQGYLTADEKEFVLIPTKGEATIVADGVTLIVTFDTKPAIEGLGENCSTVEFKQDGRLVKDAGGIVCQPGGKVIPWFGDVYGAPTGGGGVEGSGQPGPP</sequence>
<reference evidence="2 3" key="1">
    <citation type="submission" date="2018-03" db="EMBL/GenBank/DDBJ databases">
        <authorList>
            <person name="Guldener U."/>
        </authorList>
    </citation>
    <scope>NUCLEOTIDE SEQUENCE [LARGE SCALE GENOMIC DNA]</scope>
    <source>
        <strain evidence="2 3">NBRC100155</strain>
    </source>
</reference>
<name>A0A5C3DRV9_9BASI</name>
<evidence type="ECO:0000313" key="2">
    <source>
        <dbReference type="EMBL" id="SPO19926.1"/>
    </source>
</evidence>
<feature type="signal peptide" evidence="1">
    <location>
        <begin position="1"/>
        <end position="21"/>
    </location>
</feature>
<accession>A0A5C3DRV9</accession>
<dbReference type="EMBL" id="OOIN01000001">
    <property type="protein sequence ID" value="SPO19926.1"/>
    <property type="molecule type" value="Genomic_DNA"/>
</dbReference>
<protein>
    <submittedName>
        <fullName evidence="2">Uncharacterized protein</fullName>
    </submittedName>
</protein>
<evidence type="ECO:0000313" key="3">
    <source>
        <dbReference type="Proteomes" id="UP000324022"/>
    </source>
</evidence>
<gene>
    <name evidence="2" type="ORF">UTRI_10016</name>
</gene>
<evidence type="ECO:0000256" key="1">
    <source>
        <dbReference type="SAM" id="SignalP"/>
    </source>
</evidence>
<proteinExistence type="predicted"/>
<organism evidence="2 3">
    <name type="scientific">Ustilago trichophora</name>
    <dbReference type="NCBI Taxonomy" id="86804"/>
    <lineage>
        <taxon>Eukaryota</taxon>
        <taxon>Fungi</taxon>
        <taxon>Dikarya</taxon>
        <taxon>Basidiomycota</taxon>
        <taxon>Ustilaginomycotina</taxon>
        <taxon>Ustilaginomycetes</taxon>
        <taxon>Ustilaginales</taxon>
        <taxon>Ustilaginaceae</taxon>
        <taxon>Ustilago</taxon>
    </lineage>
</organism>
<feature type="chain" id="PRO_5023147812" evidence="1">
    <location>
        <begin position="22"/>
        <end position="165"/>
    </location>
</feature>
<dbReference type="AlphaFoldDB" id="A0A5C3DRV9"/>
<keyword evidence="1" id="KW-0732">Signal</keyword>